<evidence type="ECO:0000313" key="6">
    <source>
        <dbReference type="Proteomes" id="UP000663879"/>
    </source>
</evidence>
<dbReference type="SUPFAM" id="SSF53955">
    <property type="entry name" value="Lysozyme-like"/>
    <property type="match status" value="1"/>
</dbReference>
<keyword evidence="3" id="KW-0732">Signal</keyword>
<dbReference type="Proteomes" id="UP000663879">
    <property type="component" value="Unassembled WGS sequence"/>
</dbReference>
<reference evidence="5" key="1">
    <citation type="submission" date="2021-02" db="EMBL/GenBank/DDBJ databases">
        <authorList>
            <person name="Nowell W R."/>
        </authorList>
    </citation>
    <scope>NUCLEOTIDE SEQUENCE</scope>
    <source>
        <strain evidence="5">Ploen Becks lab</strain>
    </source>
</reference>
<accession>A0A813ZNW8</accession>
<evidence type="ECO:0000256" key="1">
    <source>
        <dbReference type="ARBA" id="ARBA00022821"/>
    </source>
</evidence>
<name>A0A813ZNW8_9BILA</name>
<dbReference type="Gene3D" id="1.10.530.10">
    <property type="match status" value="1"/>
</dbReference>
<dbReference type="AlphaFoldDB" id="A0A813ZNW8"/>
<keyword evidence="6" id="KW-1185">Reference proteome</keyword>
<proteinExistence type="predicted"/>
<dbReference type="PANTHER" id="PTHR22595:SF79">
    <property type="entry name" value="CHITINASE 12"/>
    <property type="match status" value="1"/>
</dbReference>
<dbReference type="PANTHER" id="PTHR22595">
    <property type="entry name" value="CHITINASE-RELATED"/>
    <property type="match status" value="1"/>
</dbReference>
<dbReference type="Gene3D" id="3.30.20.10">
    <property type="entry name" value="Endochitinase, domain 2"/>
    <property type="match status" value="1"/>
</dbReference>
<dbReference type="EMBL" id="CAJNOC010001929">
    <property type="protein sequence ID" value="CAF0901134.1"/>
    <property type="molecule type" value="Genomic_DNA"/>
</dbReference>
<dbReference type="OrthoDB" id="5985073at2759"/>
<comment type="caution">
    <text evidence="5">The sequence shown here is derived from an EMBL/GenBank/DDBJ whole genome shotgun (WGS) entry which is preliminary data.</text>
</comment>
<sequence>MHYLILALLFSSFSYLKTSGNCLSSLSLNPTSFYSPFFFSCHQNLKNSLTNFEISFDEFRDSLLVNHFPAPSFDQYTNFTSLVNTAISSKREAAMFLAQIIHESIGLRFKKEIACVETGCPGSYHITPGIGIPGRFYYGRGYIQLTWDFNYEAASFDLFNDNRLLVNPDLVAENEEISWSTAFWFWERHVATDPNVKLGKFGASTNHINGFLECRGENLDRARKRFEFYKKILKIFGLDETPDESGCYN</sequence>
<protein>
    <recommendedName>
        <fullName evidence="4">Glycoside hydrolase family 19 catalytic domain-containing protein</fullName>
    </recommendedName>
</protein>
<dbReference type="InterPro" id="IPR000726">
    <property type="entry name" value="Glyco_hydro_19_cat"/>
</dbReference>
<evidence type="ECO:0000256" key="3">
    <source>
        <dbReference type="SAM" id="SignalP"/>
    </source>
</evidence>
<feature type="chain" id="PRO_5032309272" description="Glycoside hydrolase family 19 catalytic domain-containing protein" evidence="3">
    <location>
        <begin position="21"/>
        <end position="249"/>
    </location>
</feature>
<dbReference type="GO" id="GO:0016998">
    <property type="term" value="P:cell wall macromolecule catabolic process"/>
    <property type="evidence" value="ECO:0007669"/>
    <property type="project" value="InterPro"/>
</dbReference>
<feature type="signal peptide" evidence="3">
    <location>
        <begin position="1"/>
        <end position="20"/>
    </location>
</feature>
<dbReference type="CDD" id="cd00325">
    <property type="entry name" value="chitinase_GH19"/>
    <property type="match status" value="1"/>
</dbReference>
<dbReference type="Pfam" id="PF00182">
    <property type="entry name" value="Glyco_hydro_19"/>
    <property type="match status" value="1"/>
</dbReference>
<evidence type="ECO:0000313" key="5">
    <source>
        <dbReference type="EMBL" id="CAF0901134.1"/>
    </source>
</evidence>
<keyword evidence="1" id="KW-0611">Plant defense</keyword>
<dbReference type="InterPro" id="IPR023346">
    <property type="entry name" value="Lysozyme-like_dom_sf"/>
</dbReference>
<dbReference type="GO" id="GO:0006952">
    <property type="term" value="P:defense response"/>
    <property type="evidence" value="ECO:0007669"/>
    <property type="project" value="UniProtKB-KW"/>
</dbReference>
<feature type="domain" description="Glycoside hydrolase family 19 catalytic" evidence="4">
    <location>
        <begin position="87"/>
        <end position="194"/>
    </location>
</feature>
<evidence type="ECO:0000256" key="2">
    <source>
        <dbReference type="ARBA" id="ARBA00023157"/>
    </source>
</evidence>
<dbReference type="GO" id="GO:0006032">
    <property type="term" value="P:chitin catabolic process"/>
    <property type="evidence" value="ECO:0007669"/>
    <property type="project" value="InterPro"/>
</dbReference>
<keyword evidence="2" id="KW-1015">Disulfide bond</keyword>
<evidence type="ECO:0000259" key="4">
    <source>
        <dbReference type="Pfam" id="PF00182"/>
    </source>
</evidence>
<organism evidence="5 6">
    <name type="scientific">Brachionus calyciflorus</name>
    <dbReference type="NCBI Taxonomy" id="104777"/>
    <lineage>
        <taxon>Eukaryota</taxon>
        <taxon>Metazoa</taxon>
        <taxon>Spiralia</taxon>
        <taxon>Gnathifera</taxon>
        <taxon>Rotifera</taxon>
        <taxon>Eurotatoria</taxon>
        <taxon>Monogononta</taxon>
        <taxon>Pseudotrocha</taxon>
        <taxon>Ploima</taxon>
        <taxon>Brachionidae</taxon>
        <taxon>Brachionus</taxon>
    </lineage>
</organism>
<gene>
    <name evidence="5" type="ORF">OXX778_LOCUS11405</name>
</gene>
<dbReference type="GO" id="GO:0004568">
    <property type="term" value="F:chitinase activity"/>
    <property type="evidence" value="ECO:0007669"/>
    <property type="project" value="InterPro"/>
</dbReference>